<evidence type="ECO:0000313" key="13">
    <source>
        <dbReference type="EMBL" id="KAF6202973.1"/>
    </source>
</evidence>
<feature type="domain" description="C2H2-type" evidence="12">
    <location>
        <begin position="21"/>
        <end position="48"/>
    </location>
</feature>
<name>A0A8S9X204_APOLU</name>
<organism evidence="13 14">
    <name type="scientific">Apolygus lucorum</name>
    <name type="common">Small green plant bug</name>
    <name type="synonym">Lygocoris lucorum</name>
    <dbReference type="NCBI Taxonomy" id="248454"/>
    <lineage>
        <taxon>Eukaryota</taxon>
        <taxon>Metazoa</taxon>
        <taxon>Ecdysozoa</taxon>
        <taxon>Arthropoda</taxon>
        <taxon>Hexapoda</taxon>
        <taxon>Insecta</taxon>
        <taxon>Pterygota</taxon>
        <taxon>Neoptera</taxon>
        <taxon>Paraneoptera</taxon>
        <taxon>Hemiptera</taxon>
        <taxon>Heteroptera</taxon>
        <taxon>Panheteroptera</taxon>
        <taxon>Cimicomorpha</taxon>
        <taxon>Miridae</taxon>
        <taxon>Mirini</taxon>
        <taxon>Apolygus</taxon>
    </lineage>
</organism>
<evidence type="ECO:0000256" key="4">
    <source>
        <dbReference type="ARBA" id="ARBA00022737"/>
    </source>
</evidence>
<keyword evidence="5 11" id="KW-0863">Zinc-finger</keyword>
<evidence type="ECO:0000256" key="11">
    <source>
        <dbReference type="PROSITE-ProRule" id="PRU00042"/>
    </source>
</evidence>
<comment type="similarity">
    <text evidence="2">Belongs to the krueppel C2H2-type zinc-finger protein family.</text>
</comment>
<dbReference type="SMART" id="SM00355">
    <property type="entry name" value="ZnF_C2H2"/>
    <property type="match status" value="2"/>
</dbReference>
<evidence type="ECO:0000256" key="9">
    <source>
        <dbReference type="ARBA" id="ARBA00023163"/>
    </source>
</evidence>
<keyword evidence="7" id="KW-0805">Transcription regulation</keyword>
<accession>A0A8S9X204</accession>
<dbReference type="FunFam" id="3.30.160.60:FF:000446">
    <property type="entry name" value="Zinc finger protein"/>
    <property type="match status" value="1"/>
</dbReference>
<evidence type="ECO:0000256" key="7">
    <source>
        <dbReference type="ARBA" id="ARBA00023015"/>
    </source>
</evidence>
<dbReference type="AlphaFoldDB" id="A0A8S9X204"/>
<evidence type="ECO:0000256" key="3">
    <source>
        <dbReference type="ARBA" id="ARBA00022723"/>
    </source>
</evidence>
<dbReference type="PROSITE" id="PS50157">
    <property type="entry name" value="ZINC_FINGER_C2H2_2"/>
    <property type="match status" value="1"/>
</dbReference>
<dbReference type="Gene3D" id="3.30.160.60">
    <property type="entry name" value="Classic Zinc Finger"/>
    <property type="match status" value="1"/>
</dbReference>
<evidence type="ECO:0000256" key="2">
    <source>
        <dbReference type="ARBA" id="ARBA00006991"/>
    </source>
</evidence>
<dbReference type="GO" id="GO:0005634">
    <property type="term" value="C:nucleus"/>
    <property type="evidence" value="ECO:0007669"/>
    <property type="project" value="UniProtKB-SubCell"/>
</dbReference>
<dbReference type="OrthoDB" id="10004641at2759"/>
<dbReference type="Pfam" id="PF00096">
    <property type="entry name" value="zf-C2H2"/>
    <property type="match status" value="1"/>
</dbReference>
<evidence type="ECO:0000256" key="1">
    <source>
        <dbReference type="ARBA" id="ARBA00004123"/>
    </source>
</evidence>
<evidence type="ECO:0000313" key="14">
    <source>
        <dbReference type="Proteomes" id="UP000466442"/>
    </source>
</evidence>
<sequence>MRNVNRKCKDYQSAYSPLRPFRCATCNRTYKRQQHLVRHMKYECGVEPMFKCPHCDYRASHNASVKSHVLSRHMKIRHDLWN</sequence>
<dbReference type="Proteomes" id="UP000466442">
    <property type="component" value="Unassembled WGS sequence"/>
</dbReference>
<comment type="caution">
    <text evidence="13">The sequence shown here is derived from an EMBL/GenBank/DDBJ whole genome shotgun (WGS) entry which is preliminary data.</text>
</comment>
<keyword evidence="6" id="KW-0862">Zinc</keyword>
<dbReference type="GO" id="GO:0003677">
    <property type="term" value="F:DNA binding"/>
    <property type="evidence" value="ECO:0007669"/>
    <property type="project" value="UniProtKB-KW"/>
</dbReference>
<dbReference type="GO" id="GO:0008270">
    <property type="term" value="F:zinc ion binding"/>
    <property type="evidence" value="ECO:0007669"/>
    <property type="project" value="UniProtKB-KW"/>
</dbReference>
<evidence type="ECO:0000256" key="6">
    <source>
        <dbReference type="ARBA" id="ARBA00022833"/>
    </source>
</evidence>
<keyword evidence="14" id="KW-1185">Reference proteome</keyword>
<keyword evidence="10" id="KW-0539">Nucleus</keyword>
<dbReference type="FunFam" id="3.30.160.60:FF:000075">
    <property type="entry name" value="Putative zinc finger protein 536"/>
    <property type="match status" value="1"/>
</dbReference>
<comment type="subcellular location">
    <subcellularLocation>
        <location evidence="1">Nucleus</location>
    </subcellularLocation>
</comment>
<keyword evidence="4" id="KW-0677">Repeat</keyword>
<evidence type="ECO:0000256" key="8">
    <source>
        <dbReference type="ARBA" id="ARBA00023125"/>
    </source>
</evidence>
<keyword evidence="8" id="KW-0238">DNA-binding</keyword>
<keyword evidence="9" id="KW-0804">Transcription</keyword>
<dbReference type="SUPFAM" id="SSF57667">
    <property type="entry name" value="beta-beta-alpha zinc fingers"/>
    <property type="match status" value="1"/>
</dbReference>
<proteinExistence type="inferred from homology"/>
<gene>
    <name evidence="13" type="ORF">GE061_003383</name>
</gene>
<keyword evidence="3" id="KW-0479">Metal-binding</keyword>
<evidence type="ECO:0000256" key="5">
    <source>
        <dbReference type="ARBA" id="ARBA00022771"/>
    </source>
</evidence>
<dbReference type="EMBL" id="WIXP02000011">
    <property type="protein sequence ID" value="KAF6202973.1"/>
    <property type="molecule type" value="Genomic_DNA"/>
</dbReference>
<evidence type="ECO:0000256" key="10">
    <source>
        <dbReference type="ARBA" id="ARBA00023242"/>
    </source>
</evidence>
<dbReference type="InterPro" id="IPR036236">
    <property type="entry name" value="Znf_C2H2_sf"/>
</dbReference>
<evidence type="ECO:0000259" key="12">
    <source>
        <dbReference type="PROSITE" id="PS50157"/>
    </source>
</evidence>
<protein>
    <recommendedName>
        <fullName evidence="12">C2H2-type domain-containing protein</fullName>
    </recommendedName>
</protein>
<dbReference type="InterPro" id="IPR013087">
    <property type="entry name" value="Znf_C2H2_type"/>
</dbReference>
<reference evidence="13" key="1">
    <citation type="journal article" date="2021" name="Mol. Ecol. Resour.">
        <title>Apolygus lucorum genome provides insights into omnivorousness and mesophyll feeding.</title>
        <authorList>
            <person name="Liu Y."/>
            <person name="Liu H."/>
            <person name="Wang H."/>
            <person name="Huang T."/>
            <person name="Liu B."/>
            <person name="Yang B."/>
            <person name="Yin L."/>
            <person name="Li B."/>
            <person name="Zhang Y."/>
            <person name="Zhang S."/>
            <person name="Jiang F."/>
            <person name="Zhang X."/>
            <person name="Ren Y."/>
            <person name="Wang B."/>
            <person name="Wang S."/>
            <person name="Lu Y."/>
            <person name="Wu K."/>
            <person name="Fan W."/>
            <person name="Wang G."/>
        </authorList>
    </citation>
    <scope>NUCLEOTIDE SEQUENCE</scope>
    <source>
        <strain evidence="13">12Hb</strain>
    </source>
</reference>